<accession>A0A2V3DPF3</accession>
<dbReference type="EMBL" id="QHLZ01000010">
    <property type="protein sequence ID" value="PXA64561.1"/>
    <property type="molecule type" value="Genomic_DNA"/>
</dbReference>
<evidence type="ECO:0000313" key="2">
    <source>
        <dbReference type="Proteomes" id="UP000246303"/>
    </source>
</evidence>
<comment type="caution">
    <text evidence="1">The sequence shown here is derived from an EMBL/GenBank/DDBJ whole genome shotgun (WGS) entry which is preliminary data.</text>
</comment>
<name>A0A2V3DPF3_9MICC</name>
<protein>
    <recommendedName>
        <fullName evidence="3">DUF559 domain-containing protein</fullName>
    </recommendedName>
</protein>
<keyword evidence="2" id="KW-1185">Reference proteome</keyword>
<sequence>MRCGPFLVTDKLSTTMELIDTLAFPYAVAVCDSSLHPPGNSWNRNIFRTPNSPPFDHWPAWAPEVPQGMPLTVEELRTAAFQLHSRAAQQRTLKVIEFASALSGSAWESLSRVKMFQLGFPIPILQKSFVLRNGKKAKADFWFQEQRIVGEFDGRGKYLRANWGGGLTLQERIMAEKVRENQIRSQGVGFARWDWKELMNTETLASILRQAGLRQSRPMTGPWGIC</sequence>
<evidence type="ECO:0000313" key="1">
    <source>
        <dbReference type="EMBL" id="PXA64561.1"/>
    </source>
</evidence>
<organism evidence="1 2">
    <name type="scientific">Arthrobacter psychrochitiniphilus</name>
    <dbReference type="NCBI Taxonomy" id="291045"/>
    <lineage>
        <taxon>Bacteria</taxon>
        <taxon>Bacillati</taxon>
        <taxon>Actinomycetota</taxon>
        <taxon>Actinomycetes</taxon>
        <taxon>Micrococcales</taxon>
        <taxon>Micrococcaceae</taxon>
        <taxon>Arthrobacter</taxon>
    </lineage>
</organism>
<evidence type="ECO:0008006" key="3">
    <source>
        <dbReference type="Google" id="ProtNLM"/>
    </source>
</evidence>
<proteinExistence type="predicted"/>
<gene>
    <name evidence="1" type="ORF">CVS29_14595</name>
</gene>
<dbReference type="AlphaFoldDB" id="A0A2V3DPF3"/>
<dbReference type="Proteomes" id="UP000246303">
    <property type="component" value="Unassembled WGS sequence"/>
</dbReference>
<reference evidence="1 2" key="1">
    <citation type="submission" date="2018-05" db="EMBL/GenBank/DDBJ databases">
        <title>Genetic diversity of glacier-inhabiting Cryobacterium bacteria in China and description of Cryobacterium mengkeensis sp. nov. and Arthrobacter glacialis sp. nov.</title>
        <authorList>
            <person name="Liu Q."/>
            <person name="Xin Y.-H."/>
        </authorList>
    </citation>
    <scope>NUCLEOTIDE SEQUENCE [LARGE SCALE GENOMIC DNA]</scope>
    <source>
        <strain evidence="1 2">GP3</strain>
    </source>
</reference>